<gene>
    <name evidence="4" type="ORF">Tco_1133049</name>
</gene>
<accession>A0ABQ5JGP1</accession>
<evidence type="ECO:0000256" key="1">
    <source>
        <dbReference type="SAM" id="MobiDB-lite"/>
    </source>
</evidence>
<feature type="region of interest" description="Disordered" evidence="1">
    <location>
        <begin position="264"/>
        <end position="283"/>
    </location>
</feature>
<evidence type="ECO:0000259" key="3">
    <source>
        <dbReference type="Pfam" id="PF24626"/>
    </source>
</evidence>
<keyword evidence="2" id="KW-0812">Transmembrane</keyword>
<keyword evidence="2" id="KW-1133">Transmembrane helix</keyword>
<dbReference type="PANTHER" id="PTHR46148">
    <property type="entry name" value="CHROMO DOMAIN-CONTAINING PROTEIN"/>
    <property type="match status" value="1"/>
</dbReference>
<organism evidence="4 5">
    <name type="scientific">Tanacetum coccineum</name>
    <dbReference type="NCBI Taxonomy" id="301880"/>
    <lineage>
        <taxon>Eukaryota</taxon>
        <taxon>Viridiplantae</taxon>
        <taxon>Streptophyta</taxon>
        <taxon>Embryophyta</taxon>
        <taxon>Tracheophyta</taxon>
        <taxon>Spermatophyta</taxon>
        <taxon>Magnoliopsida</taxon>
        <taxon>eudicotyledons</taxon>
        <taxon>Gunneridae</taxon>
        <taxon>Pentapetalae</taxon>
        <taxon>asterids</taxon>
        <taxon>campanulids</taxon>
        <taxon>Asterales</taxon>
        <taxon>Asteraceae</taxon>
        <taxon>Asteroideae</taxon>
        <taxon>Anthemideae</taxon>
        <taxon>Anthemidinae</taxon>
        <taxon>Tanacetum</taxon>
    </lineage>
</organism>
<sequence>MLKVSPRKGAIRFRKHGKLNPWYIRPFKILKSIGPVAYKLELPEELRNVHNTFHVSNLKKCLSNESLVIPMKELQLDDKLNFVEEPVEIMDREVKKLRQSRIPIVKVRWNSKRGPEFTWEREDEIHAKYPHLFSNITSNARSCVMQSTLPTKGMRSIISTVSISLKDFLPSILLLMVIIVAVVIVTVIWVVIFVNVIDGVIIVVASIGVVVVVGGVPSIIDLSFMIIGWACAFHQDKASSVKVPVANVTLFSSTHLLRENTDSVRSNQRIRPTTPSQQSVLPMAGSKDQQSVAEYGNLSYGWCFGMLTSPFGRTFSIYLENMLVRMTSRKFRKDGDNDAMVGNDEE</sequence>
<reference evidence="4" key="1">
    <citation type="journal article" date="2022" name="Int. J. Mol. Sci.">
        <title>Draft Genome of Tanacetum Coccineum: Genomic Comparison of Closely Related Tanacetum-Family Plants.</title>
        <authorList>
            <person name="Yamashiro T."/>
            <person name="Shiraishi A."/>
            <person name="Nakayama K."/>
            <person name="Satake H."/>
        </authorList>
    </citation>
    <scope>NUCLEOTIDE SEQUENCE</scope>
</reference>
<dbReference type="Proteomes" id="UP001151760">
    <property type="component" value="Unassembled WGS sequence"/>
</dbReference>
<dbReference type="Pfam" id="PF24626">
    <property type="entry name" value="SH3_Tf2-1"/>
    <property type="match status" value="1"/>
</dbReference>
<feature type="transmembrane region" description="Helical" evidence="2">
    <location>
        <begin position="172"/>
        <end position="194"/>
    </location>
</feature>
<reference evidence="4" key="2">
    <citation type="submission" date="2022-01" db="EMBL/GenBank/DDBJ databases">
        <authorList>
            <person name="Yamashiro T."/>
            <person name="Shiraishi A."/>
            <person name="Satake H."/>
            <person name="Nakayama K."/>
        </authorList>
    </citation>
    <scope>NUCLEOTIDE SEQUENCE</scope>
</reference>
<feature type="transmembrane region" description="Helical" evidence="2">
    <location>
        <begin position="200"/>
        <end position="233"/>
    </location>
</feature>
<feature type="domain" description="Tf2-1-like SH3-like" evidence="3">
    <location>
        <begin position="1"/>
        <end position="61"/>
    </location>
</feature>
<dbReference type="PANTHER" id="PTHR46148:SF59">
    <property type="entry name" value="NUCLEOTIDYLTRANSFERASE, RIBONUCLEASE H"/>
    <property type="match status" value="1"/>
</dbReference>
<evidence type="ECO:0000256" key="2">
    <source>
        <dbReference type="SAM" id="Phobius"/>
    </source>
</evidence>
<protein>
    <recommendedName>
        <fullName evidence="3">Tf2-1-like SH3-like domain-containing protein</fullName>
    </recommendedName>
</protein>
<dbReference type="EMBL" id="BQNB010021847">
    <property type="protein sequence ID" value="GJU10653.1"/>
    <property type="molecule type" value="Genomic_DNA"/>
</dbReference>
<comment type="caution">
    <text evidence="4">The sequence shown here is derived from an EMBL/GenBank/DDBJ whole genome shotgun (WGS) entry which is preliminary data.</text>
</comment>
<evidence type="ECO:0000313" key="4">
    <source>
        <dbReference type="EMBL" id="GJU10653.1"/>
    </source>
</evidence>
<dbReference type="InterPro" id="IPR056924">
    <property type="entry name" value="SH3_Tf2-1"/>
</dbReference>
<proteinExistence type="predicted"/>
<name>A0ABQ5JGP1_9ASTR</name>
<feature type="compositionally biased region" description="Polar residues" evidence="1">
    <location>
        <begin position="264"/>
        <end position="280"/>
    </location>
</feature>
<keyword evidence="2" id="KW-0472">Membrane</keyword>
<keyword evidence="5" id="KW-1185">Reference proteome</keyword>
<evidence type="ECO:0000313" key="5">
    <source>
        <dbReference type="Proteomes" id="UP001151760"/>
    </source>
</evidence>